<name>A0A420J820_9PEZI</name>
<feature type="signal peptide" evidence="1">
    <location>
        <begin position="1"/>
        <end position="18"/>
    </location>
</feature>
<sequence length="45" mass="4786">MSIALTQVLLRSLGLSVGFVTVASTSLSDENNYCKLSVQNPLTTN</sequence>
<keyword evidence="1" id="KW-0732">Signal</keyword>
<dbReference type="Proteomes" id="UP000285405">
    <property type="component" value="Unassembled WGS sequence"/>
</dbReference>
<comment type="caution">
    <text evidence="2">The sequence shown here is derived from an EMBL/GenBank/DDBJ whole genome shotgun (WGS) entry which is preliminary data.</text>
</comment>
<reference evidence="2 3" key="1">
    <citation type="journal article" date="2018" name="BMC Genomics">
        <title>Comparative genome analyses reveal sequence features reflecting distinct modes of host-adaptation between dicot and monocot powdery mildew.</title>
        <authorList>
            <person name="Wu Y."/>
            <person name="Ma X."/>
            <person name="Pan Z."/>
            <person name="Kale S.D."/>
            <person name="Song Y."/>
            <person name="King H."/>
            <person name="Zhang Q."/>
            <person name="Presley C."/>
            <person name="Deng X."/>
            <person name="Wei C.I."/>
            <person name="Xiao S."/>
        </authorList>
    </citation>
    <scope>NUCLEOTIDE SEQUENCE [LARGE SCALE GENOMIC DNA]</scope>
    <source>
        <strain evidence="2">UCSC1</strain>
    </source>
</reference>
<organism evidence="2 3">
    <name type="scientific">Golovinomyces cichoracearum</name>
    <dbReference type="NCBI Taxonomy" id="62708"/>
    <lineage>
        <taxon>Eukaryota</taxon>
        <taxon>Fungi</taxon>
        <taxon>Dikarya</taxon>
        <taxon>Ascomycota</taxon>
        <taxon>Pezizomycotina</taxon>
        <taxon>Leotiomycetes</taxon>
        <taxon>Erysiphales</taxon>
        <taxon>Erysiphaceae</taxon>
        <taxon>Golovinomyces</taxon>
    </lineage>
</organism>
<protein>
    <submittedName>
        <fullName evidence="2">Uncharacterized protein</fullName>
    </submittedName>
</protein>
<feature type="chain" id="PRO_5019215149" evidence="1">
    <location>
        <begin position="19"/>
        <end position="45"/>
    </location>
</feature>
<accession>A0A420J820</accession>
<dbReference type="EMBL" id="MCBR01000957">
    <property type="protein sequence ID" value="RKF82906.1"/>
    <property type="molecule type" value="Genomic_DNA"/>
</dbReference>
<gene>
    <name evidence="2" type="ORF">GcC1_c11123o5</name>
</gene>
<evidence type="ECO:0000256" key="1">
    <source>
        <dbReference type="SAM" id="SignalP"/>
    </source>
</evidence>
<evidence type="ECO:0000313" key="3">
    <source>
        <dbReference type="Proteomes" id="UP000285405"/>
    </source>
</evidence>
<dbReference type="AlphaFoldDB" id="A0A420J820"/>
<proteinExistence type="predicted"/>
<evidence type="ECO:0000313" key="2">
    <source>
        <dbReference type="EMBL" id="RKF82906.1"/>
    </source>
</evidence>